<reference evidence="2" key="1">
    <citation type="submission" date="2021-12" db="EMBL/GenBank/DDBJ databases">
        <title>Discovery of the Pendulisporaceae a myxobacterial family with distinct sporulation behavior and unique specialized metabolism.</title>
        <authorList>
            <person name="Garcia R."/>
            <person name="Popoff A."/>
            <person name="Bader C.D."/>
            <person name="Loehr J."/>
            <person name="Walesch S."/>
            <person name="Walt C."/>
            <person name="Boldt J."/>
            <person name="Bunk B."/>
            <person name="Haeckl F.J.F.P.J."/>
            <person name="Gunesch A.P."/>
            <person name="Birkelbach J."/>
            <person name="Nuebel U."/>
            <person name="Pietschmann T."/>
            <person name="Bach T."/>
            <person name="Mueller R."/>
        </authorList>
    </citation>
    <scope>NUCLEOTIDE SEQUENCE</scope>
    <source>
        <strain evidence="2">MSr11367</strain>
    </source>
</reference>
<keyword evidence="1" id="KW-0812">Transmembrane</keyword>
<feature type="transmembrane region" description="Helical" evidence="1">
    <location>
        <begin position="400"/>
        <end position="418"/>
    </location>
</feature>
<dbReference type="InterPro" id="IPR008979">
    <property type="entry name" value="Galactose-bd-like_sf"/>
</dbReference>
<gene>
    <name evidence="2" type="ORF">LVJ94_03135</name>
</gene>
<feature type="transmembrane region" description="Helical" evidence="1">
    <location>
        <begin position="239"/>
        <end position="263"/>
    </location>
</feature>
<feature type="transmembrane region" description="Helical" evidence="1">
    <location>
        <begin position="335"/>
        <end position="357"/>
    </location>
</feature>
<feature type="transmembrane region" description="Helical" evidence="1">
    <location>
        <begin position="364"/>
        <end position="380"/>
    </location>
</feature>
<accession>A0ABZ2LAM1</accession>
<organism evidence="2 3">
    <name type="scientific">Pendulispora rubella</name>
    <dbReference type="NCBI Taxonomy" id="2741070"/>
    <lineage>
        <taxon>Bacteria</taxon>
        <taxon>Pseudomonadati</taxon>
        <taxon>Myxococcota</taxon>
        <taxon>Myxococcia</taxon>
        <taxon>Myxococcales</taxon>
        <taxon>Sorangiineae</taxon>
        <taxon>Pendulisporaceae</taxon>
        <taxon>Pendulispora</taxon>
    </lineage>
</organism>
<keyword evidence="1" id="KW-0472">Membrane</keyword>
<feature type="transmembrane region" description="Helical" evidence="1">
    <location>
        <begin position="305"/>
        <end position="323"/>
    </location>
</feature>
<feature type="transmembrane region" description="Helical" evidence="1">
    <location>
        <begin position="275"/>
        <end position="293"/>
    </location>
</feature>
<dbReference type="SUPFAM" id="SSF49785">
    <property type="entry name" value="Galactose-binding domain-like"/>
    <property type="match status" value="1"/>
</dbReference>
<dbReference type="Proteomes" id="UP001374803">
    <property type="component" value="Chromosome"/>
</dbReference>
<dbReference type="RefSeq" id="WP_394835889.1">
    <property type="nucleotide sequence ID" value="NZ_CP089929.1"/>
</dbReference>
<evidence type="ECO:0000313" key="2">
    <source>
        <dbReference type="EMBL" id="WXB06240.1"/>
    </source>
</evidence>
<name>A0ABZ2LAM1_9BACT</name>
<dbReference type="Gene3D" id="2.60.120.260">
    <property type="entry name" value="Galactose-binding domain-like"/>
    <property type="match status" value="1"/>
</dbReference>
<sequence length="441" mass="48450">MTVLFLALTNQRAAADGPIPIMLGASVVPLHGPWRFHTGDDPRWADPDFDDSDWENVDLTPAPGAHDADVGLSGYVPGWRARGHSGHWGYAWYRMRISVAAPPGYPLALAGPPYVDEAYQVFLDGKLLGSSGTFSSAAPVVYSIQPRLFSLPALQARTVVLAFRVWMGEDAMLAADDTGGIHIAPVIGEASGVEARYRLQWWETICGYVVDAVEPLVFVLLAGVSLIVFAFARTNRAYLWLSGALLLTALLRVHQVIFFWTHWESTHDFDLVREISLVPLVLAAWVMAWRAWFDVLEARWLPRATGALALMLAVLQAAGRAWLAPFLRDVRNVTWVATEATRCAFLALIVFITYTGIRRHGREAWLALPAVILVSVALFADELSLLRVPGIWFPFGTGVSRTQFALAGFDVAIAFLLLRRLLLHAHRTTGAVASHAAGVRP</sequence>
<feature type="transmembrane region" description="Helical" evidence="1">
    <location>
        <begin position="215"/>
        <end position="232"/>
    </location>
</feature>
<keyword evidence="1" id="KW-1133">Transmembrane helix</keyword>
<dbReference type="EMBL" id="CP089983">
    <property type="protein sequence ID" value="WXB06240.1"/>
    <property type="molecule type" value="Genomic_DNA"/>
</dbReference>
<evidence type="ECO:0000313" key="3">
    <source>
        <dbReference type="Proteomes" id="UP001374803"/>
    </source>
</evidence>
<protein>
    <recommendedName>
        <fullName evidence="4">Glycoside hydrolase</fullName>
    </recommendedName>
</protein>
<evidence type="ECO:0000256" key="1">
    <source>
        <dbReference type="SAM" id="Phobius"/>
    </source>
</evidence>
<evidence type="ECO:0008006" key="4">
    <source>
        <dbReference type="Google" id="ProtNLM"/>
    </source>
</evidence>
<proteinExistence type="predicted"/>
<keyword evidence="3" id="KW-1185">Reference proteome</keyword>